<keyword evidence="4 6" id="KW-0694">RNA-binding</keyword>
<dbReference type="EMBL" id="HBUF01644437">
    <property type="protein sequence ID" value="CAG6785588.1"/>
    <property type="molecule type" value="Transcribed_RNA"/>
</dbReference>
<dbReference type="CDD" id="cd02799">
    <property type="entry name" value="tRNA_bind_EMAP-II_like"/>
    <property type="match status" value="1"/>
</dbReference>
<dbReference type="Gene3D" id="2.40.50.140">
    <property type="entry name" value="Nucleic acid-binding proteins"/>
    <property type="match status" value="1"/>
</dbReference>
<evidence type="ECO:0000256" key="2">
    <source>
        <dbReference type="ARBA" id="ARBA00022490"/>
    </source>
</evidence>
<dbReference type="PANTHER" id="PTHR11586">
    <property type="entry name" value="TRNA-AMINOACYLATION COFACTOR ARC1 FAMILY MEMBER"/>
    <property type="match status" value="1"/>
</dbReference>
<keyword evidence="7" id="KW-0175">Coiled coil</keyword>
<dbReference type="Pfam" id="PF01588">
    <property type="entry name" value="tRNA_bind"/>
    <property type="match status" value="1"/>
</dbReference>
<feature type="coiled-coil region" evidence="7">
    <location>
        <begin position="41"/>
        <end position="68"/>
    </location>
</feature>
<evidence type="ECO:0000313" key="10">
    <source>
        <dbReference type="EMBL" id="CAG6649650.1"/>
    </source>
</evidence>
<evidence type="ECO:0000256" key="1">
    <source>
        <dbReference type="ARBA" id="ARBA00004496"/>
    </source>
</evidence>
<dbReference type="PANTHER" id="PTHR11586:SF33">
    <property type="entry name" value="AMINOACYL TRNA SYNTHASE COMPLEX-INTERACTING MULTIFUNCTIONAL PROTEIN 1"/>
    <property type="match status" value="1"/>
</dbReference>
<dbReference type="EMBL" id="HBUF01158995">
    <property type="protein sequence ID" value="CAG6649650.1"/>
    <property type="molecule type" value="Transcribed_RNA"/>
</dbReference>
<keyword evidence="3 6" id="KW-0820">tRNA-binding</keyword>
<evidence type="ECO:0000256" key="3">
    <source>
        <dbReference type="ARBA" id="ARBA00022555"/>
    </source>
</evidence>
<dbReference type="GO" id="GO:0006412">
    <property type="term" value="P:translation"/>
    <property type="evidence" value="ECO:0007669"/>
    <property type="project" value="UniProtKB-KW"/>
</dbReference>
<keyword evidence="5" id="KW-0648">Protein biosynthesis</keyword>
<comment type="subcellular location">
    <subcellularLocation>
        <location evidence="1">Cytoplasm</location>
    </subcellularLocation>
</comment>
<dbReference type="InterPro" id="IPR002547">
    <property type="entry name" value="tRNA-bd_dom"/>
</dbReference>
<evidence type="ECO:0000256" key="7">
    <source>
        <dbReference type="SAM" id="Coils"/>
    </source>
</evidence>
<dbReference type="InterPro" id="IPR012340">
    <property type="entry name" value="NA-bd_OB-fold"/>
</dbReference>
<feature type="compositionally biased region" description="Basic and acidic residues" evidence="8">
    <location>
        <begin position="100"/>
        <end position="110"/>
    </location>
</feature>
<evidence type="ECO:0000256" key="5">
    <source>
        <dbReference type="ARBA" id="ARBA00022917"/>
    </source>
</evidence>
<evidence type="ECO:0000256" key="4">
    <source>
        <dbReference type="ARBA" id="ARBA00022884"/>
    </source>
</evidence>
<sequence>MFKMSQNILKLENNVNTIYNLISYIQKELNHVVQLSNENTLKHLTQENAVLEKQVDQAKARLMQLQGNAGLLSNLVKCESVLAEAHVKQESSKPAATESSADKPKSDKPAKTKPTKPTASANKPADKADDGPVDIGRLDLRVGKILEASKHPDADSLYVEKVELGEAAPRTVVSGLVKFVPIEQMQNRMVVLLCNLKPAKMRGVTSEAMVMCASAPDKVEILAPPAGSKPGDLIHVEGYVRNPDPVLNPKKKIFETVAPDLKTNEQNQATYRGVPWKIENVNGFVTSQSLANVNIK</sequence>
<dbReference type="GO" id="GO:0005737">
    <property type="term" value="C:cytoplasm"/>
    <property type="evidence" value="ECO:0007669"/>
    <property type="project" value="UniProtKB-SubCell"/>
</dbReference>
<protein>
    <submittedName>
        <fullName evidence="10">Aminoacyl tRNA synthase complex-interacting multifunctional protein 1</fullName>
    </submittedName>
</protein>
<dbReference type="GO" id="GO:0000049">
    <property type="term" value="F:tRNA binding"/>
    <property type="evidence" value="ECO:0007669"/>
    <property type="project" value="UniProtKB-UniRule"/>
</dbReference>
<feature type="compositionally biased region" description="Basic and acidic residues" evidence="8">
    <location>
        <begin position="124"/>
        <end position="134"/>
    </location>
</feature>
<evidence type="ECO:0000256" key="8">
    <source>
        <dbReference type="SAM" id="MobiDB-lite"/>
    </source>
</evidence>
<name>A0A8D8RH64_9HEMI</name>
<feature type="domain" description="TRNA-binding" evidence="9">
    <location>
        <begin position="134"/>
        <end position="235"/>
    </location>
</feature>
<dbReference type="AlphaFoldDB" id="A0A8D8RH64"/>
<proteinExistence type="predicted"/>
<dbReference type="InterPro" id="IPR051270">
    <property type="entry name" value="Tyrosine-tRNA_ligase_regulator"/>
</dbReference>
<dbReference type="PROSITE" id="PS50886">
    <property type="entry name" value="TRBD"/>
    <property type="match status" value="1"/>
</dbReference>
<reference evidence="10" key="1">
    <citation type="submission" date="2021-05" db="EMBL/GenBank/DDBJ databases">
        <authorList>
            <person name="Alioto T."/>
            <person name="Alioto T."/>
            <person name="Gomez Garrido J."/>
        </authorList>
    </citation>
    <scope>NUCLEOTIDE SEQUENCE</scope>
</reference>
<accession>A0A8D8RH64</accession>
<dbReference type="FunFam" id="2.40.50.140:FF:000047">
    <property type="entry name" value="tyrosine--tRNA ligase, cytoplasmic isoform X2"/>
    <property type="match status" value="1"/>
</dbReference>
<dbReference type="SUPFAM" id="SSF50249">
    <property type="entry name" value="Nucleic acid-binding proteins"/>
    <property type="match status" value="1"/>
</dbReference>
<feature type="region of interest" description="Disordered" evidence="8">
    <location>
        <begin position="87"/>
        <end position="134"/>
    </location>
</feature>
<evidence type="ECO:0000256" key="6">
    <source>
        <dbReference type="PROSITE-ProRule" id="PRU00209"/>
    </source>
</evidence>
<organism evidence="10">
    <name type="scientific">Cacopsylla melanoneura</name>
    <dbReference type="NCBI Taxonomy" id="428564"/>
    <lineage>
        <taxon>Eukaryota</taxon>
        <taxon>Metazoa</taxon>
        <taxon>Ecdysozoa</taxon>
        <taxon>Arthropoda</taxon>
        <taxon>Hexapoda</taxon>
        <taxon>Insecta</taxon>
        <taxon>Pterygota</taxon>
        <taxon>Neoptera</taxon>
        <taxon>Paraneoptera</taxon>
        <taxon>Hemiptera</taxon>
        <taxon>Sternorrhyncha</taxon>
        <taxon>Psylloidea</taxon>
        <taxon>Psyllidae</taxon>
        <taxon>Psyllinae</taxon>
        <taxon>Cacopsylla</taxon>
    </lineage>
</organism>
<keyword evidence="2" id="KW-0963">Cytoplasm</keyword>
<evidence type="ECO:0000259" key="9">
    <source>
        <dbReference type="PROSITE" id="PS50886"/>
    </source>
</evidence>